<dbReference type="GO" id="GO:0055085">
    <property type="term" value="P:transmembrane transport"/>
    <property type="evidence" value="ECO:0007669"/>
    <property type="project" value="InterPro"/>
</dbReference>
<protein>
    <submittedName>
        <fullName evidence="9">Sugar ABC transporter permease</fullName>
    </submittedName>
</protein>
<proteinExistence type="inferred from homology"/>
<dbReference type="Pfam" id="PF00528">
    <property type="entry name" value="BPD_transp_1"/>
    <property type="match status" value="1"/>
</dbReference>
<evidence type="ECO:0000256" key="2">
    <source>
        <dbReference type="ARBA" id="ARBA00022448"/>
    </source>
</evidence>
<comment type="subcellular location">
    <subcellularLocation>
        <location evidence="1 7">Cell membrane</location>
        <topology evidence="1 7">Multi-pass membrane protein</topology>
    </subcellularLocation>
</comment>
<evidence type="ECO:0000313" key="10">
    <source>
        <dbReference type="Proteomes" id="UP000027142"/>
    </source>
</evidence>
<gene>
    <name evidence="9" type="ORF">BleG1_1873</name>
</gene>
<feature type="transmembrane region" description="Helical" evidence="7">
    <location>
        <begin position="262"/>
        <end position="281"/>
    </location>
</feature>
<feature type="transmembrane region" description="Helical" evidence="7">
    <location>
        <begin position="112"/>
        <end position="130"/>
    </location>
</feature>
<feature type="transmembrane region" description="Helical" evidence="7">
    <location>
        <begin position="80"/>
        <end position="100"/>
    </location>
</feature>
<dbReference type="InterPro" id="IPR035906">
    <property type="entry name" value="MetI-like_sf"/>
</dbReference>
<keyword evidence="3" id="KW-1003">Cell membrane</keyword>
<evidence type="ECO:0000256" key="4">
    <source>
        <dbReference type="ARBA" id="ARBA00022692"/>
    </source>
</evidence>
<dbReference type="HOGENOM" id="CLU_016047_1_0_9"/>
<keyword evidence="5 7" id="KW-1133">Transmembrane helix</keyword>
<dbReference type="eggNOG" id="COG0395">
    <property type="taxonomic scope" value="Bacteria"/>
</dbReference>
<dbReference type="PROSITE" id="PS51257">
    <property type="entry name" value="PROKAR_LIPOPROTEIN"/>
    <property type="match status" value="1"/>
</dbReference>
<dbReference type="EMBL" id="CP003923">
    <property type="protein sequence ID" value="AIC94451.1"/>
    <property type="molecule type" value="Genomic_DNA"/>
</dbReference>
<evidence type="ECO:0000256" key="5">
    <source>
        <dbReference type="ARBA" id="ARBA00022989"/>
    </source>
</evidence>
<feature type="transmembrane region" description="Helical" evidence="7">
    <location>
        <begin position="12"/>
        <end position="36"/>
    </location>
</feature>
<evidence type="ECO:0000313" key="9">
    <source>
        <dbReference type="EMBL" id="AIC94451.1"/>
    </source>
</evidence>
<keyword evidence="2 7" id="KW-0813">Transport</keyword>
<dbReference type="KEGG" id="ble:BleG1_1873"/>
<dbReference type="SUPFAM" id="SSF161098">
    <property type="entry name" value="MetI-like"/>
    <property type="match status" value="1"/>
</dbReference>
<dbReference type="PATRIC" id="fig|1246626.3.peg.1871"/>
<evidence type="ECO:0000256" key="6">
    <source>
        <dbReference type="ARBA" id="ARBA00023136"/>
    </source>
</evidence>
<keyword evidence="10" id="KW-1185">Reference proteome</keyword>
<evidence type="ECO:0000256" key="7">
    <source>
        <dbReference type="RuleBase" id="RU363032"/>
    </source>
</evidence>
<evidence type="ECO:0000259" key="8">
    <source>
        <dbReference type="PROSITE" id="PS50928"/>
    </source>
</evidence>
<feature type="domain" description="ABC transmembrane type-1" evidence="8">
    <location>
        <begin position="76"/>
        <end position="285"/>
    </location>
</feature>
<dbReference type="GO" id="GO:0005886">
    <property type="term" value="C:plasma membrane"/>
    <property type="evidence" value="ECO:0007669"/>
    <property type="project" value="UniProtKB-SubCell"/>
</dbReference>
<keyword evidence="4 7" id="KW-0812">Transmembrane</keyword>
<dbReference type="STRING" id="1246626.BleG1_1873"/>
<reference evidence="9 10" key="1">
    <citation type="journal article" date="2014" name="Gene">
        <title>A comparative genomic analysis of the alkalitolerant soil bacterium Bacillus lehensis G1.</title>
        <authorList>
            <person name="Noor Y.M."/>
            <person name="Samsulrizal N.H."/>
            <person name="Jema'on N.A."/>
            <person name="Low K.O."/>
            <person name="Ramli A.N."/>
            <person name="Alias N.I."/>
            <person name="Damis S.I."/>
            <person name="Fuzi S.F."/>
            <person name="Isa M.N."/>
            <person name="Murad A.M."/>
            <person name="Raih M.F."/>
            <person name="Bakar F.D."/>
            <person name="Najimudin N."/>
            <person name="Mahadi N.M."/>
            <person name="Illias R.M."/>
        </authorList>
    </citation>
    <scope>NUCLEOTIDE SEQUENCE [LARGE SCALE GENOMIC DNA]</scope>
    <source>
        <strain evidence="9 10">G1</strain>
    </source>
</reference>
<dbReference type="PANTHER" id="PTHR43744">
    <property type="entry name" value="ABC TRANSPORTER PERMEASE PROTEIN MG189-RELATED-RELATED"/>
    <property type="match status" value="1"/>
</dbReference>
<dbReference type="OrthoDB" id="9810086at2"/>
<evidence type="ECO:0000256" key="3">
    <source>
        <dbReference type="ARBA" id="ARBA00022475"/>
    </source>
</evidence>
<sequence>MNSLNRTKGDKAFDAVNVTLLTIGCLLVLYPLYFILIASISDPNRIFAGDVLFLPKGITFDGYERIFSDPGIWNGFKNTFLYSSLGTTISVTLTITAGYVLSRTDLVGRNVIMIFLLITLFFHGGMIPTYLVVRDLGMVNTIWAMVIPNAVGLWNVIICRTFFQTSIPKDMLEAAQIDGCNDLKFFSKIVVPLSKPIIAVMVLFHVVTHWNSFFDALIYLNNDSLYPLQLILRNLLIQSEVSSQMIGDIESNQAQLAVAEQIKYGVIIVSSIPLLLLYPFLQKYFVKGVMIGSIKG</sequence>
<dbReference type="Proteomes" id="UP000027142">
    <property type="component" value="Chromosome"/>
</dbReference>
<feature type="transmembrane region" description="Helical" evidence="7">
    <location>
        <begin position="142"/>
        <end position="163"/>
    </location>
</feature>
<organism evidence="9 10">
    <name type="scientific">Shouchella lehensis G1</name>
    <dbReference type="NCBI Taxonomy" id="1246626"/>
    <lineage>
        <taxon>Bacteria</taxon>
        <taxon>Bacillati</taxon>
        <taxon>Bacillota</taxon>
        <taxon>Bacilli</taxon>
        <taxon>Bacillales</taxon>
        <taxon>Bacillaceae</taxon>
        <taxon>Shouchella</taxon>
    </lineage>
</organism>
<dbReference type="AlphaFoldDB" id="A0A060LT81"/>
<dbReference type="PROSITE" id="PS50928">
    <property type="entry name" value="ABC_TM1"/>
    <property type="match status" value="1"/>
</dbReference>
<comment type="similarity">
    <text evidence="7">Belongs to the binding-protein-dependent transport system permease family.</text>
</comment>
<dbReference type="PANTHER" id="PTHR43744:SF9">
    <property type="entry name" value="POLYGALACTURONAN_RHAMNOGALACTURONAN TRANSPORT SYSTEM PERMEASE PROTEIN YTCP"/>
    <property type="match status" value="1"/>
</dbReference>
<dbReference type="Gene3D" id="1.10.3720.10">
    <property type="entry name" value="MetI-like"/>
    <property type="match status" value="1"/>
</dbReference>
<accession>A0A060LT81</accession>
<dbReference type="InterPro" id="IPR000515">
    <property type="entry name" value="MetI-like"/>
</dbReference>
<evidence type="ECO:0000256" key="1">
    <source>
        <dbReference type="ARBA" id="ARBA00004651"/>
    </source>
</evidence>
<dbReference type="RefSeq" id="WP_038479862.1">
    <property type="nucleotide sequence ID" value="NZ_CP003923.1"/>
</dbReference>
<keyword evidence="6 7" id="KW-0472">Membrane</keyword>
<dbReference type="CDD" id="cd06261">
    <property type="entry name" value="TM_PBP2"/>
    <property type="match status" value="1"/>
</dbReference>
<name>A0A060LT81_9BACI</name>